<dbReference type="InterPro" id="IPR018076">
    <property type="entry name" value="T2SS_GspF_dom"/>
</dbReference>
<evidence type="ECO:0000256" key="4">
    <source>
        <dbReference type="ARBA" id="ARBA00022989"/>
    </source>
</evidence>
<dbReference type="InterPro" id="IPR042094">
    <property type="entry name" value="T2SS_GspF_sf"/>
</dbReference>
<gene>
    <name evidence="8" type="ORF">HGMM_F03B08C28</name>
</gene>
<feature type="transmembrane region" description="Helical" evidence="6">
    <location>
        <begin position="86"/>
        <end position="103"/>
    </location>
</feature>
<accession>H5S9B4</accession>
<evidence type="ECO:0000256" key="6">
    <source>
        <dbReference type="SAM" id="Phobius"/>
    </source>
</evidence>
<dbReference type="AlphaFoldDB" id="H5S9B4"/>
<keyword evidence="4 6" id="KW-1133">Transmembrane helix</keyword>
<evidence type="ECO:0000256" key="5">
    <source>
        <dbReference type="ARBA" id="ARBA00023136"/>
    </source>
</evidence>
<feature type="transmembrane region" description="Helical" evidence="6">
    <location>
        <begin position="6"/>
        <end position="24"/>
    </location>
</feature>
<name>H5S9B4_9CHLR</name>
<protein>
    <submittedName>
        <fullName evidence="8">Tight adherence protein B</fullName>
    </submittedName>
</protein>
<dbReference type="Gene3D" id="1.20.81.30">
    <property type="entry name" value="Type II secretion system (T2SS), domain F"/>
    <property type="match status" value="1"/>
</dbReference>
<evidence type="ECO:0000256" key="1">
    <source>
        <dbReference type="ARBA" id="ARBA00004651"/>
    </source>
</evidence>
<feature type="domain" description="Type II secretion system protein GspF" evidence="7">
    <location>
        <begin position="145"/>
        <end position="269"/>
    </location>
</feature>
<evidence type="ECO:0000259" key="7">
    <source>
        <dbReference type="Pfam" id="PF00482"/>
    </source>
</evidence>
<dbReference type="Pfam" id="PF00482">
    <property type="entry name" value="T2SSF"/>
    <property type="match status" value="1"/>
</dbReference>
<dbReference type="PANTHER" id="PTHR35007:SF1">
    <property type="entry name" value="PILUS ASSEMBLY PROTEIN"/>
    <property type="match status" value="1"/>
</dbReference>
<reference evidence="8" key="2">
    <citation type="journal article" date="2012" name="PLoS ONE">
        <title>A Deeply Branching Thermophilic Bacterium with an Ancient Acetyl-CoA Pathway Dominates a Subsurface Ecosystem.</title>
        <authorList>
            <person name="Takami H."/>
            <person name="Noguchi H."/>
            <person name="Takaki Y."/>
            <person name="Uchiyama I."/>
            <person name="Toyoda A."/>
            <person name="Nishi S."/>
            <person name="Chee G.-J."/>
            <person name="Arai W."/>
            <person name="Nunoura T."/>
            <person name="Itoh T."/>
            <person name="Hattori M."/>
            <person name="Takai K."/>
        </authorList>
    </citation>
    <scope>NUCLEOTIDE SEQUENCE</scope>
</reference>
<dbReference type="PANTHER" id="PTHR35007">
    <property type="entry name" value="INTEGRAL MEMBRANE PROTEIN-RELATED"/>
    <property type="match status" value="1"/>
</dbReference>
<dbReference type="GO" id="GO:0005886">
    <property type="term" value="C:plasma membrane"/>
    <property type="evidence" value="ECO:0007669"/>
    <property type="project" value="UniProtKB-SubCell"/>
</dbReference>
<keyword evidence="2" id="KW-1003">Cell membrane</keyword>
<evidence type="ECO:0000256" key="2">
    <source>
        <dbReference type="ARBA" id="ARBA00022475"/>
    </source>
</evidence>
<proteinExistence type="predicted"/>
<evidence type="ECO:0000256" key="3">
    <source>
        <dbReference type="ARBA" id="ARBA00022692"/>
    </source>
</evidence>
<feature type="transmembrane region" description="Helical" evidence="6">
    <location>
        <begin position="283"/>
        <end position="306"/>
    </location>
</feature>
<comment type="subcellular location">
    <subcellularLocation>
        <location evidence="1">Cell membrane</location>
        <topology evidence="1">Multi-pass membrane protein</topology>
    </subcellularLocation>
</comment>
<feature type="transmembrane region" description="Helical" evidence="6">
    <location>
        <begin position="109"/>
        <end position="126"/>
    </location>
</feature>
<keyword evidence="5 6" id="KW-0472">Membrane</keyword>
<keyword evidence="3 6" id="KW-0812">Transmembrane</keyword>
<evidence type="ECO:0000313" key="8">
    <source>
        <dbReference type="EMBL" id="BAL52750.1"/>
    </source>
</evidence>
<organism evidence="8">
    <name type="scientific">uncultured Chloroflexota bacterium</name>
    <dbReference type="NCBI Taxonomy" id="166587"/>
    <lineage>
        <taxon>Bacteria</taxon>
        <taxon>Bacillati</taxon>
        <taxon>Chloroflexota</taxon>
        <taxon>environmental samples</taxon>
    </lineage>
</organism>
<reference evidence="8" key="1">
    <citation type="journal article" date="2005" name="Environ. Microbiol.">
        <title>Genetic and functional properties of uncultivated thermophilic crenarchaeotes from a subsurface gold mine as revealed by analysis of genome fragments.</title>
        <authorList>
            <person name="Nunoura T."/>
            <person name="Hirayama H."/>
            <person name="Takami H."/>
            <person name="Oida H."/>
            <person name="Nishi S."/>
            <person name="Shimamura S."/>
            <person name="Suzuki Y."/>
            <person name="Inagaki F."/>
            <person name="Takai K."/>
            <person name="Nealson K.H."/>
            <person name="Horikoshi K."/>
        </authorList>
    </citation>
    <scope>NUCLEOTIDE SEQUENCE</scope>
</reference>
<dbReference type="EMBL" id="AP011638">
    <property type="protein sequence ID" value="BAL52750.1"/>
    <property type="molecule type" value="Genomic_DNA"/>
</dbReference>
<feature type="transmembrane region" description="Helical" evidence="6">
    <location>
        <begin position="251"/>
        <end position="271"/>
    </location>
</feature>
<sequence length="314" mass="34945">MSFLILVAGSLLLILLIVGLVFSLRAESQVEERLARYLEEEKRAEEGARSSPVTEWLNKRVEKTSRGSQIARELARADIKLKVSEYFALVVILTVGLGLLGYLMNPNPISVVIGAVGGYILLQVYIKTRQAQRLRRFESQLLDMLNLMVSGLRAGYSVVQAMEAVSKELSPPISEEFRRVVQEIQIGVPPEKALDNLLRRVPSVDLDFIVTAMNVQREVGGNLAEILDTISETIRERIRIKGEIRVKTSQARLSATIVSLLPVLLALYLWFVNRNYFMTFFSNGILCGVLALGSAALLVVIGYAVLMRIANIEV</sequence>